<sequence>MAKRIAILTGANRGLGRTTAEILVSKYANNFQYIFTERSKNHDELTQALKSINPNAQFEVKDLDISSQESRAQFKQWISQKYHKIDVLFNNAGVYDKDKDTGARPNKETAEFTLNINFINTVEFTEELYPLVTEDGKIVVISSQLGKLDHQPEAAKQLLVNENLTKDKLFELAHNYINNAGTPDKDLIFSNYVYFTSKALLNAYTRYVATKYIKPNQSFFAVHPGWVQTDMGGKQAPLTKDYACPYLANIIAEFPFGRHPLSGLLQFENKQLGY</sequence>
<gene>
    <name evidence="5" type="ORF">TTHERM_01085680</name>
</gene>
<dbReference type="SUPFAM" id="SSF51735">
    <property type="entry name" value="NAD(P)-binding Rossmann-fold domains"/>
    <property type="match status" value="1"/>
</dbReference>
<dbReference type="PRINTS" id="PR00081">
    <property type="entry name" value="GDHRDH"/>
</dbReference>
<dbReference type="eggNOG" id="KOG1208">
    <property type="taxonomic scope" value="Eukaryota"/>
</dbReference>
<accession>Q22BQ2</accession>
<comment type="similarity">
    <text evidence="1 4">Belongs to the short-chain dehydrogenases/reductases (SDR) family.</text>
</comment>
<keyword evidence="3" id="KW-0560">Oxidoreductase</keyword>
<dbReference type="STRING" id="312017.Q22BQ2"/>
<dbReference type="InParanoid" id="Q22BQ2"/>
<protein>
    <submittedName>
        <fullName evidence="5">Oxidoreductase, short chain dehydrogenase/reductase family protein</fullName>
    </submittedName>
</protein>
<keyword evidence="6" id="KW-1185">Reference proteome</keyword>
<evidence type="ECO:0000313" key="5">
    <source>
        <dbReference type="EMBL" id="EAR82737.1"/>
    </source>
</evidence>
<proteinExistence type="inferred from homology"/>
<dbReference type="HOGENOM" id="CLU_010194_9_1_1"/>
<dbReference type="EMBL" id="GG662500">
    <property type="protein sequence ID" value="EAR82737.1"/>
    <property type="molecule type" value="Genomic_DNA"/>
</dbReference>
<dbReference type="Proteomes" id="UP000009168">
    <property type="component" value="Unassembled WGS sequence"/>
</dbReference>
<dbReference type="GeneID" id="7832759"/>
<evidence type="ECO:0000256" key="4">
    <source>
        <dbReference type="RuleBase" id="RU000363"/>
    </source>
</evidence>
<dbReference type="InterPro" id="IPR036291">
    <property type="entry name" value="NAD(P)-bd_dom_sf"/>
</dbReference>
<dbReference type="Gene3D" id="3.40.50.720">
    <property type="entry name" value="NAD(P)-binding Rossmann-like Domain"/>
    <property type="match status" value="1"/>
</dbReference>
<reference evidence="6" key="1">
    <citation type="journal article" date="2006" name="PLoS Biol.">
        <title>Macronuclear genome sequence of the ciliate Tetrahymena thermophila, a model eukaryote.</title>
        <authorList>
            <person name="Eisen J.A."/>
            <person name="Coyne R.S."/>
            <person name="Wu M."/>
            <person name="Wu D."/>
            <person name="Thiagarajan M."/>
            <person name="Wortman J.R."/>
            <person name="Badger J.H."/>
            <person name="Ren Q."/>
            <person name="Amedeo P."/>
            <person name="Jones K.M."/>
            <person name="Tallon L.J."/>
            <person name="Delcher A.L."/>
            <person name="Salzberg S.L."/>
            <person name="Silva J.C."/>
            <person name="Haas B.J."/>
            <person name="Majoros W.H."/>
            <person name="Farzad M."/>
            <person name="Carlton J.M."/>
            <person name="Smith R.K. Jr."/>
            <person name="Garg J."/>
            <person name="Pearlman R.E."/>
            <person name="Karrer K.M."/>
            <person name="Sun L."/>
            <person name="Manning G."/>
            <person name="Elde N.C."/>
            <person name="Turkewitz A.P."/>
            <person name="Asai D.J."/>
            <person name="Wilkes D.E."/>
            <person name="Wang Y."/>
            <person name="Cai H."/>
            <person name="Collins K."/>
            <person name="Stewart B.A."/>
            <person name="Lee S.R."/>
            <person name="Wilamowska K."/>
            <person name="Weinberg Z."/>
            <person name="Ruzzo W.L."/>
            <person name="Wloga D."/>
            <person name="Gaertig J."/>
            <person name="Frankel J."/>
            <person name="Tsao C.-C."/>
            <person name="Gorovsky M.A."/>
            <person name="Keeling P.J."/>
            <person name="Waller R.F."/>
            <person name="Patron N.J."/>
            <person name="Cherry J.M."/>
            <person name="Stover N.A."/>
            <person name="Krieger C.J."/>
            <person name="del Toro C."/>
            <person name="Ryder H.F."/>
            <person name="Williamson S.C."/>
            <person name="Barbeau R.A."/>
            <person name="Hamilton E.P."/>
            <person name="Orias E."/>
        </authorList>
    </citation>
    <scope>NUCLEOTIDE SEQUENCE [LARGE SCALE GENOMIC DNA]</scope>
    <source>
        <strain evidence="6">SB210</strain>
    </source>
</reference>
<dbReference type="OMA" id="LNAYGRY"/>
<keyword evidence="2" id="KW-0521">NADP</keyword>
<dbReference type="GO" id="GO:0016491">
    <property type="term" value="F:oxidoreductase activity"/>
    <property type="evidence" value="ECO:0007669"/>
    <property type="project" value="UniProtKB-KW"/>
</dbReference>
<evidence type="ECO:0000256" key="3">
    <source>
        <dbReference type="ARBA" id="ARBA00023002"/>
    </source>
</evidence>
<dbReference type="OrthoDB" id="1933717at2759"/>
<name>Q22BQ2_TETTS</name>
<dbReference type="RefSeq" id="XP_001030400.1">
    <property type="nucleotide sequence ID" value="XM_001030400.3"/>
</dbReference>
<dbReference type="PANTHER" id="PTHR43963">
    <property type="entry name" value="CARBONYL REDUCTASE 1-RELATED"/>
    <property type="match status" value="1"/>
</dbReference>
<dbReference type="Pfam" id="PF00106">
    <property type="entry name" value="adh_short"/>
    <property type="match status" value="1"/>
</dbReference>
<evidence type="ECO:0000256" key="2">
    <source>
        <dbReference type="ARBA" id="ARBA00022857"/>
    </source>
</evidence>
<dbReference type="PANTHER" id="PTHR43963:SF6">
    <property type="entry name" value="CHAIN DEHYDROGENASE FAMILY PROTEIN, PUTATIVE (AFU_ORTHOLOGUE AFUA_3G15350)-RELATED"/>
    <property type="match status" value="1"/>
</dbReference>
<dbReference type="PRINTS" id="PR00080">
    <property type="entry name" value="SDRFAMILY"/>
</dbReference>
<evidence type="ECO:0000313" key="6">
    <source>
        <dbReference type="Proteomes" id="UP000009168"/>
    </source>
</evidence>
<dbReference type="AlphaFoldDB" id="Q22BQ2"/>
<dbReference type="KEGG" id="tet:TTHERM_01085680"/>
<evidence type="ECO:0000256" key="1">
    <source>
        <dbReference type="ARBA" id="ARBA00006484"/>
    </source>
</evidence>
<dbReference type="InterPro" id="IPR002347">
    <property type="entry name" value="SDR_fam"/>
</dbReference>
<organism evidence="5 6">
    <name type="scientific">Tetrahymena thermophila (strain SB210)</name>
    <dbReference type="NCBI Taxonomy" id="312017"/>
    <lineage>
        <taxon>Eukaryota</taxon>
        <taxon>Sar</taxon>
        <taxon>Alveolata</taxon>
        <taxon>Ciliophora</taxon>
        <taxon>Intramacronucleata</taxon>
        <taxon>Oligohymenophorea</taxon>
        <taxon>Hymenostomatida</taxon>
        <taxon>Tetrahymenina</taxon>
        <taxon>Tetrahymenidae</taxon>
        <taxon>Tetrahymena</taxon>
    </lineage>
</organism>